<gene>
    <name evidence="1" type="ORF">BJ980_002279</name>
</gene>
<dbReference type="EMBL" id="JACCAA010000001">
    <property type="protein sequence ID" value="NYG59356.1"/>
    <property type="molecule type" value="Genomic_DNA"/>
</dbReference>
<evidence type="ECO:0000313" key="2">
    <source>
        <dbReference type="Proteomes" id="UP000540656"/>
    </source>
</evidence>
<name>A0A7Y9S1B1_9ACTN</name>
<organism evidence="1 2">
    <name type="scientific">Nocardioides daedukensis</name>
    <dbReference type="NCBI Taxonomy" id="634462"/>
    <lineage>
        <taxon>Bacteria</taxon>
        <taxon>Bacillati</taxon>
        <taxon>Actinomycetota</taxon>
        <taxon>Actinomycetes</taxon>
        <taxon>Propionibacteriales</taxon>
        <taxon>Nocardioidaceae</taxon>
        <taxon>Nocardioides</taxon>
    </lineage>
</organism>
<accession>A0A7Y9S1B1</accession>
<dbReference type="RefSeq" id="WP_179502414.1">
    <property type="nucleotide sequence ID" value="NZ_JACCAA010000001.1"/>
</dbReference>
<dbReference type="AlphaFoldDB" id="A0A7Y9S1B1"/>
<evidence type="ECO:0000313" key="1">
    <source>
        <dbReference type="EMBL" id="NYG59356.1"/>
    </source>
</evidence>
<protein>
    <submittedName>
        <fullName evidence="1">Uncharacterized protein</fullName>
    </submittedName>
</protein>
<keyword evidence="2" id="KW-1185">Reference proteome</keyword>
<proteinExistence type="predicted"/>
<dbReference type="Proteomes" id="UP000540656">
    <property type="component" value="Unassembled WGS sequence"/>
</dbReference>
<comment type="caution">
    <text evidence="1">The sequence shown here is derived from an EMBL/GenBank/DDBJ whole genome shotgun (WGS) entry which is preliminary data.</text>
</comment>
<reference evidence="1 2" key="1">
    <citation type="submission" date="2020-07" db="EMBL/GenBank/DDBJ databases">
        <title>Sequencing the genomes of 1000 actinobacteria strains.</title>
        <authorList>
            <person name="Klenk H.-P."/>
        </authorList>
    </citation>
    <scope>NUCLEOTIDE SEQUENCE [LARGE SCALE GENOMIC DNA]</scope>
    <source>
        <strain evidence="1 2">DSM 23819</strain>
    </source>
</reference>
<sequence length="48" mass="5507">MESIEALLAKGTFKYREERQMKAELSRLEWLLSAYPESCVVSRGNTGQ</sequence>